<sequence length="132" mass="14545">MPGLTKLAVLYLSCVFPFVLSAQNAQPENKIDLPFSILIAQQKSADSVSRKKGAHLKACFGKMRLVDTSAKKYECIIYTSNPSVLRKVGIIVQSELTGFVTALATLQQIELAAAMKEVRFIKAPEHLDLHKN</sequence>
<accession>A0A4S8HS59</accession>
<dbReference type="EMBL" id="STFF01000004">
    <property type="protein sequence ID" value="THU38367.1"/>
    <property type="molecule type" value="Genomic_DNA"/>
</dbReference>
<evidence type="ECO:0000313" key="3">
    <source>
        <dbReference type="Proteomes" id="UP000306918"/>
    </source>
</evidence>
<dbReference type="AlphaFoldDB" id="A0A4S8HS59"/>
<feature type="chain" id="PRO_5020855973" evidence="1">
    <location>
        <begin position="23"/>
        <end position="132"/>
    </location>
</feature>
<dbReference type="RefSeq" id="WP_136578323.1">
    <property type="nucleotide sequence ID" value="NZ_STFF01000004.1"/>
</dbReference>
<evidence type="ECO:0000256" key="1">
    <source>
        <dbReference type="SAM" id="SignalP"/>
    </source>
</evidence>
<reference evidence="2 3" key="1">
    <citation type="submission" date="2019-04" db="EMBL/GenBank/DDBJ databases">
        <title>Niastella caeni sp. nov., isolated from activated sludge.</title>
        <authorList>
            <person name="Sheng M."/>
        </authorList>
    </citation>
    <scope>NUCLEOTIDE SEQUENCE [LARGE SCALE GENOMIC DNA]</scope>
    <source>
        <strain evidence="2 3">HX-2-15</strain>
    </source>
</reference>
<dbReference type="Proteomes" id="UP000306918">
    <property type="component" value="Unassembled WGS sequence"/>
</dbReference>
<keyword evidence="3" id="KW-1185">Reference proteome</keyword>
<protein>
    <submittedName>
        <fullName evidence="2">Uncharacterized protein</fullName>
    </submittedName>
</protein>
<feature type="signal peptide" evidence="1">
    <location>
        <begin position="1"/>
        <end position="22"/>
    </location>
</feature>
<organism evidence="2 3">
    <name type="scientific">Niastella caeni</name>
    <dbReference type="NCBI Taxonomy" id="2569763"/>
    <lineage>
        <taxon>Bacteria</taxon>
        <taxon>Pseudomonadati</taxon>
        <taxon>Bacteroidota</taxon>
        <taxon>Chitinophagia</taxon>
        <taxon>Chitinophagales</taxon>
        <taxon>Chitinophagaceae</taxon>
        <taxon>Niastella</taxon>
    </lineage>
</organism>
<proteinExistence type="predicted"/>
<gene>
    <name evidence="2" type="ORF">FAM09_16975</name>
</gene>
<comment type="caution">
    <text evidence="2">The sequence shown here is derived from an EMBL/GenBank/DDBJ whole genome shotgun (WGS) entry which is preliminary data.</text>
</comment>
<keyword evidence="1" id="KW-0732">Signal</keyword>
<evidence type="ECO:0000313" key="2">
    <source>
        <dbReference type="EMBL" id="THU38367.1"/>
    </source>
</evidence>
<name>A0A4S8HS59_9BACT</name>